<evidence type="ECO:0000256" key="2">
    <source>
        <dbReference type="SAM" id="SignalP"/>
    </source>
</evidence>
<evidence type="ECO:0000313" key="3">
    <source>
        <dbReference type="EMBL" id="KAF7475446.1"/>
    </source>
</evidence>
<evidence type="ECO:0000313" key="5">
    <source>
        <dbReference type="Proteomes" id="UP000335636"/>
    </source>
</evidence>
<dbReference type="Proteomes" id="UP000662637">
    <property type="component" value="Unassembled WGS sequence"/>
</dbReference>
<evidence type="ECO:0000256" key="1">
    <source>
        <dbReference type="SAM" id="MobiDB-lite"/>
    </source>
</evidence>
<organism evidence="4 5">
    <name type="scientific">Marmota monax</name>
    <name type="common">Woodchuck</name>
    <dbReference type="NCBI Taxonomy" id="9995"/>
    <lineage>
        <taxon>Eukaryota</taxon>
        <taxon>Metazoa</taxon>
        <taxon>Chordata</taxon>
        <taxon>Craniata</taxon>
        <taxon>Vertebrata</taxon>
        <taxon>Euteleostomi</taxon>
        <taxon>Mammalia</taxon>
        <taxon>Eutheria</taxon>
        <taxon>Euarchontoglires</taxon>
        <taxon>Glires</taxon>
        <taxon>Rodentia</taxon>
        <taxon>Sciuromorpha</taxon>
        <taxon>Sciuridae</taxon>
        <taxon>Xerinae</taxon>
        <taxon>Marmotini</taxon>
        <taxon>Marmota</taxon>
    </lineage>
</organism>
<feature type="region of interest" description="Disordered" evidence="1">
    <location>
        <begin position="121"/>
        <end position="147"/>
    </location>
</feature>
<keyword evidence="5" id="KW-1185">Reference proteome</keyword>
<feature type="chain" id="PRO_5036140261" evidence="2">
    <location>
        <begin position="29"/>
        <end position="204"/>
    </location>
</feature>
<reference evidence="4 5" key="1">
    <citation type="submission" date="2019-04" db="EMBL/GenBank/DDBJ databases">
        <authorList>
            <person name="Alioto T."/>
            <person name="Alioto T."/>
        </authorList>
    </citation>
    <scope>NUCLEOTIDE SEQUENCE [LARGE SCALE GENOMIC DNA]</scope>
</reference>
<accession>A0A5E4BGX2</accession>
<dbReference type="AlphaFoldDB" id="A0A5E4BGX2"/>
<feature type="compositionally biased region" description="Basic and acidic residues" evidence="1">
    <location>
        <begin position="123"/>
        <end position="138"/>
    </location>
</feature>
<evidence type="ECO:0000313" key="4">
    <source>
        <dbReference type="EMBL" id="VTJ68868.1"/>
    </source>
</evidence>
<reference evidence="3" key="2">
    <citation type="submission" date="2020-08" db="EMBL/GenBank/DDBJ databases">
        <authorList>
            <person name="Shumante A."/>
            <person name="Zimin A.V."/>
            <person name="Puiu D."/>
            <person name="Salzberg S.L."/>
        </authorList>
    </citation>
    <scope>NUCLEOTIDE SEQUENCE</scope>
    <source>
        <strain evidence="3">WC2-LM</strain>
        <tissue evidence="3">Liver</tissue>
    </source>
</reference>
<sequence length="204" mass="21234">MILGRLSRFSRLLKPALLCGALAAPGLAGTMVSAASACRPGPLEFARDHGRGPERRVVVVSRGRGRPPGGGLSGTADRGRVSFPDCGPMSGLEVGPECGGISSGGCRCWDEEELGRLGLGWRPRAEQGQRRRGPRDAPRAGLRSCSAAARPARSVPGLRPACAVRHSGRRGSLATCPLSRPGGWWAQTARHALQPGAPSPSCCM</sequence>
<name>A0A5E4BGX2_MARMO</name>
<dbReference type="EMBL" id="CABDUW010000444">
    <property type="protein sequence ID" value="VTJ68868.1"/>
    <property type="molecule type" value="Genomic_DNA"/>
</dbReference>
<dbReference type="EMBL" id="WJEC01003117">
    <property type="protein sequence ID" value="KAF7475446.1"/>
    <property type="molecule type" value="Genomic_DNA"/>
</dbReference>
<protein>
    <submittedName>
        <fullName evidence="4">Uncharacterized protein</fullName>
    </submittedName>
</protein>
<gene>
    <name evidence="3" type="ORF">GHT09_013730</name>
    <name evidence="4" type="ORF">MONAX_5E005979</name>
</gene>
<proteinExistence type="predicted"/>
<keyword evidence="2" id="KW-0732">Signal</keyword>
<feature type="signal peptide" evidence="2">
    <location>
        <begin position="1"/>
        <end position="28"/>
    </location>
</feature>
<dbReference type="Proteomes" id="UP000335636">
    <property type="component" value="Unassembled WGS sequence"/>
</dbReference>